<organism evidence="3 4">
    <name type="scientific">Hydrogenovibrio marinus</name>
    <dbReference type="NCBI Taxonomy" id="28885"/>
    <lineage>
        <taxon>Bacteria</taxon>
        <taxon>Pseudomonadati</taxon>
        <taxon>Pseudomonadota</taxon>
        <taxon>Gammaproteobacteria</taxon>
        <taxon>Thiotrichales</taxon>
        <taxon>Piscirickettsiaceae</taxon>
        <taxon>Hydrogenovibrio</taxon>
    </lineage>
</organism>
<name>A0A066ZS12_HYDMR</name>
<feature type="binding site" evidence="1">
    <location>
        <begin position="122"/>
        <end position="123"/>
    </location>
    <ligand>
        <name>S-adenosyl-L-methionine</name>
        <dbReference type="ChEBI" id="CHEBI:59789"/>
    </ligand>
</feature>
<accession>A0A066ZS12</accession>
<dbReference type="SUPFAM" id="SSF53335">
    <property type="entry name" value="S-adenosyl-L-methionine-dependent methyltransferases"/>
    <property type="match status" value="1"/>
</dbReference>
<keyword evidence="1" id="KW-0808">Transferase</keyword>
<dbReference type="GO" id="GO:0005737">
    <property type="term" value="C:cytoplasm"/>
    <property type="evidence" value="ECO:0007669"/>
    <property type="project" value="UniProtKB-SubCell"/>
</dbReference>
<evidence type="ECO:0000313" key="3">
    <source>
        <dbReference type="EMBL" id="KDN96262.1"/>
    </source>
</evidence>
<dbReference type="InterPro" id="IPR029063">
    <property type="entry name" value="SAM-dependent_MTases_sf"/>
</dbReference>
<dbReference type="HAMAP" id="MF_01523">
    <property type="entry name" value="16SrRNA_methyltr_J"/>
    <property type="match status" value="1"/>
</dbReference>
<comment type="caution">
    <text evidence="3">The sequence shown here is derived from an EMBL/GenBank/DDBJ whole genome shotgun (WGS) entry which is preliminary data.</text>
</comment>
<evidence type="ECO:0000256" key="2">
    <source>
        <dbReference type="SAM" id="MobiDB-lite"/>
    </source>
</evidence>
<keyword evidence="1" id="KW-0963">Cytoplasm</keyword>
<dbReference type="EMBL" id="JMIU01000001">
    <property type="protein sequence ID" value="KDN96262.1"/>
    <property type="molecule type" value="Genomic_DNA"/>
</dbReference>
<comment type="caution">
    <text evidence="1">Lacks conserved residue(s) required for the propagation of feature annotation.</text>
</comment>
<protein>
    <recommendedName>
        <fullName evidence="1">Ribosomal RNA small subunit methyltransferase J</fullName>
        <ecNumber evidence="1">2.1.1.242</ecNumber>
    </recommendedName>
    <alternativeName>
        <fullName evidence="1">16S rRNA m2G1516 methyltransferase</fullName>
    </alternativeName>
    <alternativeName>
        <fullName evidence="1">rRNA (guanine-N(2)-)-methyltransferase</fullName>
    </alternativeName>
</protein>
<dbReference type="Gene3D" id="3.40.50.150">
    <property type="entry name" value="Vaccinia Virus protein VP39"/>
    <property type="match status" value="1"/>
</dbReference>
<dbReference type="Proteomes" id="UP000027341">
    <property type="component" value="Unassembled WGS sequence"/>
</dbReference>
<dbReference type="EC" id="2.1.1.242" evidence="1"/>
<keyword evidence="1" id="KW-0949">S-adenosyl-L-methionine</keyword>
<comment type="function">
    <text evidence="1">Specifically methylates the guanosine in position 1516 of 16S rRNA.</text>
</comment>
<feature type="region of interest" description="Disordered" evidence="2">
    <location>
        <begin position="242"/>
        <end position="261"/>
    </location>
</feature>
<dbReference type="Pfam" id="PF04445">
    <property type="entry name" value="SAM_MT"/>
    <property type="match status" value="1"/>
</dbReference>
<dbReference type="InterPro" id="IPR007536">
    <property type="entry name" value="16SrRNA_methylTrfase_J"/>
</dbReference>
<keyword evidence="1" id="KW-0698">rRNA processing</keyword>
<comment type="subcellular location">
    <subcellularLocation>
        <location evidence="1">Cytoplasm</location>
    </subcellularLocation>
</comment>
<dbReference type="PANTHER" id="PTHR36112">
    <property type="entry name" value="RIBOSOMAL RNA SMALL SUBUNIT METHYLTRANSFERASE J"/>
    <property type="match status" value="1"/>
</dbReference>
<dbReference type="CDD" id="cd02440">
    <property type="entry name" value="AdoMet_MTases"/>
    <property type="match status" value="1"/>
</dbReference>
<sequence>MNDALLALTPTLELPSVAREQALKKQTNISDYDFLLGWLYPEDELLPPNLALFSKTTGPVFIDFLGGKKNHRRQFGGGKGQPLARAVGIASDFTPKVIDATAGMGGDAFVFATLGCEVLMIERSPIVAALLQDALNRAHLELQLEAEGKTYRFDDDEHSFLTATISRMQLVNADAADYLNHTKPEADAIYLDPMYPEKKKKAATNKEMTALQGLVGPDIDSSKLLEAAMTVAKKRVAVKRPAKAEPIQLESGKKPSASIQSPNTRYDLYVVASTQS</sequence>
<keyword evidence="1" id="KW-0489">Methyltransferase</keyword>
<reference evidence="3 4" key="1">
    <citation type="submission" date="2014-04" db="EMBL/GenBank/DDBJ databases">
        <title>Draft genome sequence of Hydrogenovibrio marinus MH-110, a model organism for aerobic H2 metabolism.</title>
        <authorList>
            <person name="Cha H.J."/>
            <person name="Jo B.H."/>
            <person name="Hwang B.H."/>
        </authorList>
    </citation>
    <scope>NUCLEOTIDE SEQUENCE [LARGE SCALE GENOMIC DNA]</scope>
    <source>
        <strain evidence="3 4">MH-110</strain>
    </source>
</reference>
<evidence type="ECO:0000256" key="1">
    <source>
        <dbReference type="HAMAP-Rule" id="MF_01523"/>
    </source>
</evidence>
<comment type="catalytic activity">
    <reaction evidence="1">
        <text>guanosine(1516) in 16S rRNA + S-adenosyl-L-methionine = N(2)-methylguanosine(1516) in 16S rRNA + S-adenosyl-L-homocysteine + H(+)</text>
        <dbReference type="Rhea" id="RHEA:43220"/>
        <dbReference type="Rhea" id="RHEA-COMP:10412"/>
        <dbReference type="Rhea" id="RHEA-COMP:10413"/>
        <dbReference type="ChEBI" id="CHEBI:15378"/>
        <dbReference type="ChEBI" id="CHEBI:57856"/>
        <dbReference type="ChEBI" id="CHEBI:59789"/>
        <dbReference type="ChEBI" id="CHEBI:74269"/>
        <dbReference type="ChEBI" id="CHEBI:74481"/>
        <dbReference type="EC" id="2.1.1.242"/>
    </reaction>
</comment>
<evidence type="ECO:0000313" key="4">
    <source>
        <dbReference type="Proteomes" id="UP000027341"/>
    </source>
</evidence>
<dbReference type="STRING" id="28885.EI16_08260"/>
<keyword evidence="4" id="KW-1185">Reference proteome</keyword>
<dbReference type="GO" id="GO:0008990">
    <property type="term" value="F:rRNA (guanine-N2-)-methyltransferase activity"/>
    <property type="evidence" value="ECO:0007669"/>
    <property type="project" value="UniProtKB-UniRule"/>
</dbReference>
<proteinExistence type="inferred from homology"/>
<dbReference type="AlphaFoldDB" id="A0A066ZS12"/>
<comment type="similarity">
    <text evidence="1">Belongs to the methyltransferase superfamily. RsmJ family.</text>
</comment>
<dbReference type="PANTHER" id="PTHR36112:SF1">
    <property type="entry name" value="RIBOSOMAL RNA SMALL SUBUNIT METHYLTRANSFERASE J"/>
    <property type="match status" value="1"/>
</dbReference>
<gene>
    <name evidence="1" type="primary">rsmJ</name>
    <name evidence="3" type="ORF">EI16_08260</name>
</gene>
<feature type="binding site" evidence="1">
    <location>
        <position position="192"/>
    </location>
    <ligand>
        <name>S-adenosyl-L-methionine</name>
        <dbReference type="ChEBI" id="CHEBI:59789"/>
    </ligand>
</feature>